<accession>A0AC35FM61</accession>
<evidence type="ECO:0000313" key="2">
    <source>
        <dbReference type="WBParaSite" id="PS1159_v2.g18950.t1"/>
    </source>
</evidence>
<protein>
    <submittedName>
        <fullName evidence="2">G-protein coupled receptors family 1 profile domain-containing protein</fullName>
    </submittedName>
</protein>
<evidence type="ECO:0000313" key="1">
    <source>
        <dbReference type="Proteomes" id="UP000887580"/>
    </source>
</evidence>
<reference evidence="2" key="1">
    <citation type="submission" date="2022-11" db="UniProtKB">
        <authorList>
            <consortium name="WormBaseParasite"/>
        </authorList>
    </citation>
    <scope>IDENTIFICATION</scope>
</reference>
<organism evidence="1 2">
    <name type="scientific">Panagrolaimus sp. PS1159</name>
    <dbReference type="NCBI Taxonomy" id="55785"/>
    <lineage>
        <taxon>Eukaryota</taxon>
        <taxon>Metazoa</taxon>
        <taxon>Ecdysozoa</taxon>
        <taxon>Nematoda</taxon>
        <taxon>Chromadorea</taxon>
        <taxon>Rhabditida</taxon>
        <taxon>Tylenchina</taxon>
        <taxon>Panagrolaimomorpha</taxon>
        <taxon>Panagrolaimoidea</taxon>
        <taxon>Panagrolaimidae</taxon>
        <taxon>Panagrolaimus</taxon>
    </lineage>
</organism>
<dbReference type="WBParaSite" id="PS1159_v2.g18950.t1">
    <property type="protein sequence ID" value="PS1159_v2.g18950.t1"/>
    <property type="gene ID" value="PS1159_v2.g18950"/>
</dbReference>
<proteinExistence type="predicted"/>
<name>A0AC35FM61_9BILA</name>
<dbReference type="Proteomes" id="UP000887580">
    <property type="component" value="Unplaced"/>
</dbReference>
<sequence>MAQTVSVWMTVGMSLHRYIGVCFPFQSINILRKKRVIAFICGLIAFSILFNATRFLEVTVVNNCYRTNIRAMMPVLAPTTLRLNETYRVIFFGWAYTIMMFVVPFSILIIVNSTVGFTIRRSNRMHNITQSSDAQSKKAESKERQTTIMLIAIVVLFLCCNTLAFVVIVNASCNIFIYMLFSDKYRVLLHYYFCCRCCGQHRALFNSGYDDVQTTAL</sequence>